<dbReference type="EC" id="4.1.1.19" evidence="3"/>
<evidence type="ECO:0000313" key="9">
    <source>
        <dbReference type="EMBL" id="REF87646.1"/>
    </source>
</evidence>
<dbReference type="OrthoDB" id="9783061at2"/>
<dbReference type="InterPro" id="IPR016104">
    <property type="entry name" value="Pyr-dep_his/arg-deCO2ase"/>
</dbReference>
<evidence type="ECO:0000313" key="10">
    <source>
        <dbReference type="Proteomes" id="UP000256900"/>
    </source>
</evidence>
<comment type="similarity">
    <text evidence="2">Belongs to the pyruvoyl-dependent arginine decarboxylase family.</text>
</comment>
<dbReference type="AlphaFoldDB" id="A0A3D9Z8N8"/>
<keyword evidence="7" id="KW-0670">Pyruvate</keyword>
<evidence type="ECO:0000256" key="4">
    <source>
        <dbReference type="ARBA" id="ARBA00014727"/>
    </source>
</evidence>
<comment type="catalytic activity">
    <reaction evidence="8">
        <text>L-arginine + H(+) = agmatine + CO2</text>
        <dbReference type="Rhea" id="RHEA:17641"/>
        <dbReference type="ChEBI" id="CHEBI:15378"/>
        <dbReference type="ChEBI" id="CHEBI:16526"/>
        <dbReference type="ChEBI" id="CHEBI:32682"/>
        <dbReference type="ChEBI" id="CHEBI:58145"/>
        <dbReference type="EC" id="4.1.1.19"/>
    </reaction>
</comment>
<evidence type="ECO:0000256" key="7">
    <source>
        <dbReference type="ARBA" id="ARBA00023317"/>
    </source>
</evidence>
<dbReference type="NCBIfam" id="TIGR00286">
    <property type="entry name" value="pyruvoyl-dependent arginine decarboxylase"/>
    <property type="match status" value="1"/>
</dbReference>
<dbReference type="SFLD" id="SFLDS00055">
    <property type="entry name" value="Pyruvoyl-Dependent_Histidine/A"/>
    <property type="match status" value="1"/>
</dbReference>
<evidence type="ECO:0000256" key="5">
    <source>
        <dbReference type="ARBA" id="ARBA00022793"/>
    </source>
</evidence>
<dbReference type="InterPro" id="IPR002724">
    <property type="entry name" value="Pyruvoyl-dep_arg_deCO2ase"/>
</dbReference>
<keyword evidence="6" id="KW-0456">Lyase</keyword>
<evidence type="ECO:0000256" key="1">
    <source>
        <dbReference type="ARBA" id="ARBA00001928"/>
    </source>
</evidence>
<gene>
    <name evidence="9" type="ORF">DES32_1270</name>
</gene>
<name>A0A3D9Z8N8_9HYPH</name>
<evidence type="ECO:0000256" key="8">
    <source>
        <dbReference type="ARBA" id="ARBA00049309"/>
    </source>
</evidence>
<accession>A0A3D9Z8N8</accession>
<dbReference type="RefSeq" id="WP_115835826.1">
    <property type="nucleotide sequence ID" value="NZ_CP025086.1"/>
</dbReference>
<dbReference type="Pfam" id="PF01862">
    <property type="entry name" value="PvlArgDC"/>
    <property type="match status" value="1"/>
</dbReference>
<dbReference type="HAMAP" id="MF_01404">
    <property type="entry name" value="PvlArgDC"/>
    <property type="match status" value="1"/>
</dbReference>
<organism evidence="9 10">
    <name type="scientific">Methylovirgula ligni</name>
    <dbReference type="NCBI Taxonomy" id="569860"/>
    <lineage>
        <taxon>Bacteria</taxon>
        <taxon>Pseudomonadati</taxon>
        <taxon>Pseudomonadota</taxon>
        <taxon>Alphaproteobacteria</taxon>
        <taxon>Hyphomicrobiales</taxon>
        <taxon>Beijerinckiaceae</taxon>
        <taxon>Methylovirgula</taxon>
    </lineage>
</organism>
<keyword evidence="5" id="KW-0210">Decarboxylase</keyword>
<dbReference type="Proteomes" id="UP000256900">
    <property type="component" value="Unassembled WGS sequence"/>
</dbReference>
<comment type="caution">
    <text evidence="9">The sequence shown here is derived from an EMBL/GenBank/DDBJ whole genome shotgun (WGS) entry which is preliminary data.</text>
</comment>
<dbReference type="PIRSF" id="PIRSF005216">
    <property type="entry name" value="Pyruvoyl-dep_arg_deCO2ase"/>
    <property type="match status" value="1"/>
</dbReference>
<dbReference type="PANTHER" id="PTHR40438:SF1">
    <property type="entry name" value="PYRUVOYL-DEPENDENT ARGININE DECARBOXYLASE"/>
    <property type="match status" value="1"/>
</dbReference>
<dbReference type="SUPFAM" id="SSF56271">
    <property type="entry name" value="Pyruvoyl-dependent histidine and arginine decarboxylases"/>
    <property type="match status" value="1"/>
</dbReference>
<comment type="cofactor">
    <cofactor evidence="1">
        <name>pyruvate</name>
        <dbReference type="ChEBI" id="CHEBI:15361"/>
    </cofactor>
</comment>
<dbReference type="GO" id="GO:0006527">
    <property type="term" value="P:L-arginine catabolic process"/>
    <property type="evidence" value="ECO:0007669"/>
    <property type="project" value="InterPro"/>
</dbReference>
<reference evidence="9 10" key="1">
    <citation type="submission" date="2018-08" db="EMBL/GenBank/DDBJ databases">
        <title>Genomic Encyclopedia of Type Strains, Phase IV (KMG-IV): sequencing the most valuable type-strain genomes for metagenomic binning, comparative biology and taxonomic classification.</title>
        <authorList>
            <person name="Goeker M."/>
        </authorList>
    </citation>
    <scope>NUCLEOTIDE SEQUENCE [LARGE SCALE GENOMIC DNA]</scope>
    <source>
        <strain evidence="9 10">BW863</strain>
    </source>
</reference>
<proteinExistence type="inferred from homology"/>
<sequence>MFPVPTSVFLTRGVGVHRDQLTAFEFALRDADIEQQNLVSVSSIVPPGCRLISATEGIETLHPGEITFCVLARAETNEPGRRVHASVGIARPADPGVYGYISEYHGFGKTELESSDYAEDLAATMLATTLGIDFDPDAAWNERRRVYETSGHVFDSTSITAAAEGNSNGLWTCAVAVAVFRFAPVPGTPT</sequence>
<dbReference type="GO" id="GO:0008792">
    <property type="term" value="F:arginine decarboxylase activity"/>
    <property type="evidence" value="ECO:0007669"/>
    <property type="project" value="UniProtKB-EC"/>
</dbReference>
<dbReference type="PANTHER" id="PTHR40438">
    <property type="entry name" value="PYRUVOYL-DEPENDENT ARGININE DECARBOXYLASE"/>
    <property type="match status" value="1"/>
</dbReference>
<dbReference type="Gene3D" id="3.50.20.10">
    <property type="entry name" value="Pyruvoyl-Dependent Histidine Decarboxylase, subunit B"/>
    <property type="match status" value="1"/>
</dbReference>
<evidence type="ECO:0000256" key="2">
    <source>
        <dbReference type="ARBA" id="ARBA00008611"/>
    </source>
</evidence>
<keyword evidence="10" id="KW-1185">Reference proteome</keyword>
<protein>
    <recommendedName>
        <fullName evidence="4">Pyruvoyl-dependent arginine decarboxylase AaxB</fullName>
        <ecNumber evidence="3">4.1.1.19</ecNumber>
    </recommendedName>
</protein>
<evidence type="ECO:0000256" key="3">
    <source>
        <dbReference type="ARBA" id="ARBA00012426"/>
    </source>
</evidence>
<dbReference type="EMBL" id="QUMO01000002">
    <property type="protein sequence ID" value="REF87646.1"/>
    <property type="molecule type" value="Genomic_DNA"/>
</dbReference>
<evidence type="ECO:0000256" key="6">
    <source>
        <dbReference type="ARBA" id="ARBA00023239"/>
    </source>
</evidence>
<dbReference type="SFLD" id="SFLDG01170">
    <property type="entry name" value="Pyruvoyl-dependent_arginine_de"/>
    <property type="match status" value="1"/>
</dbReference>
<dbReference type="InterPro" id="IPR016105">
    <property type="entry name" value="Pyr-dep_his/arg-deCO2ase_sand"/>
</dbReference>